<feature type="DNA-binding region" description="H-T-H motif" evidence="2">
    <location>
        <begin position="41"/>
        <end position="60"/>
    </location>
</feature>
<sequence length="286" mass="31587">MPAPPPTATQGPGRPTSAQLRQAILAAAQELFALQGYEATSTRQIAERAGTTSTTLFRHFGSKATLYGRVVRGDQPEAAAPARRGRRSESETRALLVAAATELFSTQGYARTSTSQIAERAGVAEIMLFRHFETKANLFRVAIFDPLGALVRRYAEQWNTEDLPGLSHLVSDEFVDEFYRSMIEHRGALMTLFTTRIHDDSDMTSGTDQQAAMTEILGPLERAIRREVDPSRHPNVDVTIATRLTIAMIGGTVFFKDWLFPNNLNLSDAQIIGEMKGYIRAAIARD</sequence>
<dbReference type="PANTHER" id="PTHR30055:SF146">
    <property type="entry name" value="HTH-TYPE TRANSCRIPTIONAL DUAL REGULATOR CECR"/>
    <property type="match status" value="1"/>
</dbReference>
<evidence type="ECO:0000313" key="4">
    <source>
        <dbReference type="EMBL" id="GLB82396.1"/>
    </source>
</evidence>
<protein>
    <recommendedName>
        <fullName evidence="3">HTH tetR-type domain-containing protein</fullName>
    </recommendedName>
</protein>
<evidence type="ECO:0000313" key="6">
    <source>
        <dbReference type="Proteomes" id="UP001064782"/>
    </source>
</evidence>
<dbReference type="GO" id="GO:0003700">
    <property type="term" value="F:DNA-binding transcription factor activity"/>
    <property type="evidence" value="ECO:0007669"/>
    <property type="project" value="TreeGrafter"/>
</dbReference>
<dbReference type="PANTHER" id="PTHR30055">
    <property type="entry name" value="HTH-TYPE TRANSCRIPTIONAL REGULATOR RUTR"/>
    <property type="match status" value="1"/>
</dbReference>
<name>A0A9P3Q469_9MYCO</name>
<feature type="domain" description="HTH tetR-type" evidence="3">
    <location>
        <begin position="18"/>
        <end position="78"/>
    </location>
</feature>
<accession>A0A9P3Q469</accession>
<dbReference type="InterPro" id="IPR001647">
    <property type="entry name" value="HTH_TetR"/>
</dbReference>
<dbReference type="Pfam" id="PF00440">
    <property type="entry name" value="TetR_N"/>
    <property type="match status" value="2"/>
</dbReference>
<dbReference type="InterPro" id="IPR050109">
    <property type="entry name" value="HTH-type_TetR-like_transc_reg"/>
</dbReference>
<dbReference type="SUPFAM" id="SSF46689">
    <property type="entry name" value="Homeodomain-like"/>
    <property type="match status" value="2"/>
</dbReference>
<dbReference type="EMBL" id="BRZI01000016">
    <property type="protein sequence ID" value="GLD30666.1"/>
    <property type="molecule type" value="Genomic_DNA"/>
</dbReference>
<dbReference type="EMBL" id="BRXE01000011">
    <property type="protein sequence ID" value="GLB82396.1"/>
    <property type="molecule type" value="Genomic_DNA"/>
</dbReference>
<dbReference type="PROSITE" id="PS50977">
    <property type="entry name" value="HTH_TETR_2"/>
    <property type="match status" value="2"/>
</dbReference>
<keyword evidence="1 2" id="KW-0238">DNA-binding</keyword>
<gene>
    <name evidence="5" type="ORF">Mkiyose1413_25490</name>
    <name evidence="4" type="ORF">SRL2020028_16520</name>
</gene>
<evidence type="ECO:0000313" key="5">
    <source>
        <dbReference type="EMBL" id="GLD30666.1"/>
    </source>
</evidence>
<dbReference type="Proteomes" id="UP001165663">
    <property type="component" value="Unassembled WGS sequence"/>
</dbReference>
<dbReference type="Gene3D" id="1.10.357.10">
    <property type="entry name" value="Tetracycline Repressor, domain 2"/>
    <property type="match status" value="2"/>
</dbReference>
<evidence type="ECO:0000256" key="2">
    <source>
        <dbReference type="PROSITE-ProRule" id="PRU00335"/>
    </source>
</evidence>
<comment type="caution">
    <text evidence="5">The sequence shown here is derived from an EMBL/GenBank/DDBJ whole genome shotgun (WGS) entry which is preliminary data.</text>
</comment>
<evidence type="ECO:0000256" key="1">
    <source>
        <dbReference type="ARBA" id="ARBA00023125"/>
    </source>
</evidence>
<feature type="DNA-binding region" description="H-T-H motif" evidence="2">
    <location>
        <begin position="113"/>
        <end position="132"/>
    </location>
</feature>
<proteinExistence type="predicted"/>
<evidence type="ECO:0000259" key="3">
    <source>
        <dbReference type="PROSITE" id="PS50977"/>
    </source>
</evidence>
<dbReference type="InterPro" id="IPR009057">
    <property type="entry name" value="Homeodomain-like_sf"/>
</dbReference>
<dbReference type="PRINTS" id="PR00455">
    <property type="entry name" value="HTHTETR"/>
</dbReference>
<organism evidence="5 6">
    <name type="scientific">Mycobacterium kiyosense</name>
    <dbReference type="NCBI Taxonomy" id="2871094"/>
    <lineage>
        <taxon>Bacteria</taxon>
        <taxon>Bacillati</taxon>
        <taxon>Actinomycetota</taxon>
        <taxon>Actinomycetes</taxon>
        <taxon>Mycobacteriales</taxon>
        <taxon>Mycobacteriaceae</taxon>
        <taxon>Mycobacterium</taxon>
    </lineage>
</organism>
<keyword evidence="6" id="KW-1185">Reference proteome</keyword>
<reference evidence="5" key="1">
    <citation type="submission" date="2022-08" db="EMBL/GenBank/DDBJ databases">
        <title>Mycobacterium kiyosense sp. nov., scotochromogenic slow-glowing species isolated from respiratory specimens.</title>
        <authorList>
            <person name="Fukano H."/>
            <person name="Kazumi Y."/>
            <person name="Sakagami N."/>
            <person name="Ato M."/>
            <person name="Mitarai S."/>
            <person name="Hoshino Y."/>
        </authorList>
    </citation>
    <scope>NUCLEOTIDE SEQUENCE</scope>
    <source>
        <strain evidence="5">1413</strain>
        <strain evidence="4">SRL2020-028</strain>
    </source>
</reference>
<feature type="domain" description="HTH tetR-type" evidence="3">
    <location>
        <begin position="90"/>
        <end position="150"/>
    </location>
</feature>
<dbReference type="Proteomes" id="UP001064782">
    <property type="component" value="Unassembled WGS sequence"/>
</dbReference>
<dbReference type="GO" id="GO:0000976">
    <property type="term" value="F:transcription cis-regulatory region binding"/>
    <property type="evidence" value="ECO:0007669"/>
    <property type="project" value="TreeGrafter"/>
</dbReference>
<dbReference type="AlphaFoldDB" id="A0A9P3Q469"/>